<proteinExistence type="predicted"/>
<dbReference type="EMBL" id="JF742597">
    <property type="protein sequence ID" value="AEV54973.1"/>
    <property type="molecule type" value="Genomic_DNA"/>
</dbReference>
<reference evidence="1 2" key="1">
    <citation type="journal article" date="2012" name="Arch. Virol.">
        <title>Comparative full-length sequence analysis of Marek's disease virus vaccine strain 814.</title>
        <authorList>
            <person name="Zhang F."/>
            <person name="Liu C.J."/>
            <person name="Zhang Y.P."/>
            <person name="Li Z.J."/>
            <person name="Liu A.L."/>
            <person name="Yan F.H."/>
            <person name="Cong F."/>
            <person name="Cheng Y."/>
        </authorList>
    </citation>
    <scope>NUCLEOTIDE SEQUENCE [LARGE SCALE GENOMIC DNA]</scope>
    <source>
        <strain evidence="1">814</strain>
    </source>
</reference>
<dbReference type="Proteomes" id="UP000108473">
    <property type="component" value="Segment"/>
</dbReference>
<accession>G9CU98</accession>
<evidence type="ECO:0000313" key="1">
    <source>
        <dbReference type="EMBL" id="AEV54973.1"/>
    </source>
</evidence>
<gene>
    <name evidence="1" type="primary">RLORF12</name>
</gene>
<protein>
    <submittedName>
        <fullName evidence="1">RLORF12</fullName>
    </submittedName>
</protein>
<sequence length="115" mass="12363">MCMQMSSANASAFALRTNNILYYIILLDSGANAEVSQSDMAICYHVRCTAPNSHLSVGGTCGGGSALVYKRAAVARFLLSSRCSLRMARPIPDIFPVRNATLGDERAEFLPSSNK</sequence>
<evidence type="ECO:0000313" key="2">
    <source>
        <dbReference type="Proteomes" id="UP000108473"/>
    </source>
</evidence>
<name>G9CU98_9ALPH</name>
<organism evidence="1 2">
    <name type="scientific">Gallid herpesvirus 2 strain 814</name>
    <dbReference type="NCBI Taxonomy" id="1123959"/>
    <lineage>
        <taxon>Viruses</taxon>
        <taxon>Duplodnaviria</taxon>
        <taxon>Heunggongvirae</taxon>
        <taxon>Peploviricota</taxon>
        <taxon>Herviviricetes</taxon>
        <taxon>Herpesvirales</taxon>
        <taxon>Orthoherpesviridae</taxon>
        <taxon>Alphaherpesvirinae</taxon>
        <taxon>Mardivirus</taxon>
        <taxon>Mardivirus gallidalpha2</taxon>
        <taxon>Gallid alphaherpesvirus 2</taxon>
    </lineage>
</organism>